<keyword evidence="2" id="KW-1185">Reference proteome</keyword>
<accession>A0A3Q9HQ90</accession>
<proteinExistence type="predicted"/>
<protein>
    <submittedName>
        <fullName evidence="1">Uncharacterized protein</fullName>
    </submittedName>
</protein>
<dbReference type="RefSeq" id="WP_127016593.1">
    <property type="nucleotide sequence ID" value="NZ_CP016379.1"/>
</dbReference>
<dbReference type="EMBL" id="CP016379">
    <property type="protein sequence ID" value="AZR73266.1"/>
    <property type="molecule type" value="Genomic_DNA"/>
</dbReference>
<gene>
    <name evidence="1" type="ORF">BBF96_07630</name>
</gene>
<dbReference type="KEGG" id="aft:BBF96_07630"/>
<organism evidence="1 2">
    <name type="scientific">Anoxybacter fermentans</name>
    <dbReference type="NCBI Taxonomy" id="1323375"/>
    <lineage>
        <taxon>Bacteria</taxon>
        <taxon>Bacillati</taxon>
        <taxon>Bacillota</taxon>
        <taxon>Clostridia</taxon>
        <taxon>Halanaerobiales</taxon>
        <taxon>Anoxybacter</taxon>
    </lineage>
</organism>
<sequence length="63" mass="7402">MFYKKRKRSTTVIMEELRRDLKGIKDVKIEIEAQEFMGGKSFLSRPISIQIFGLDLNVLQKNI</sequence>
<reference evidence="1 2" key="1">
    <citation type="submission" date="2016-07" db="EMBL/GenBank/DDBJ databases">
        <title>Genome and transcriptome analysis of iron-reducing fermentative bacteria Anoxybacter fermentans.</title>
        <authorList>
            <person name="Zeng X."/>
            <person name="Shao Z."/>
        </authorList>
    </citation>
    <scope>NUCLEOTIDE SEQUENCE [LARGE SCALE GENOMIC DNA]</scope>
    <source>
        <strain evidence="1 2">DY22613</strain>
    </source>
</reference>
<evidence type="ECO:0000313" key="1">
    <source>
        <dbReference type="EMBL" id="AZR73266.1"/>
    </source>
</evidence>
<dbReference type="Proteomes" id="UP000267250">
    <property type="component" value="Chromosome"/>
</dbReference>
<dbReference type="AlphaFoldDB" id="A0A3Q9HQ90"/>
<evidence type="ECO:0000313" key="2">
    <source>
        <dbReference type="Proteomes" id="UP000267250"/>
    </source>
</evidence>
<name>A0A3Q9HQ90_9FIRM</name>